<protein>
    <submittedName>
        <fullName evidence="8">Importin-5</fullName>
    </submittedName>
</protein>
<dbReference type="Pfam" id="PF25780">
    <property type="entry name" value="TPR_IPO5"/>
    <property type="match status" value="1"/>
</dbReference>
<keyword evidence="3" id="KW-0813">Transport</keyword>
<dbReference type="SMART" id="SM00913">
    <property type="entry name" value="IBN_N"/>
    <property type="match status" value="1"/>
</dbReference>
<evidence type="ECO:0000313" key="8">
    <source>
        <dbReference type="EMBL" id="KHG18314.1"/>
    </source>
</evidence>
<organism evidence="8 9">
    <name type="scientific">Gossypium arboreum</name>
    <name type="common">Tree cotton</name>
    <name type="synonym">Gossypium nanking</name>
    <dbReference type="NCBI Taxonomy" id="29729"/>
    <lineage>
        <taxon>Eukaryota</taxon>
        <taxon>Viridiplantae</taxon>
        <taxon>Streptophyta</taxon>
        <taxon>Embryophyta</taxon>
        <taxon>Tracheophyta</taxon>
        <taxon>Spermatophyta</taxon>
        <taxon>Magnoliopsida</taxon>
        <taxon>eudicotyledons</taxon>
        <taxon>Gunneridae</taxon>
        <taxon>Pentapetalae</taxon>
        <taxon>rosids</taxon>
        <taxon>malvids</taxon>
        <taxon>Malvales</taxon>
        <taxon>Malvaceae</taxon>
        <taxon>Malvoideae</taxon>
        <taxon>Gossypium</taxon>
    </lineage>
</organism>
<dbReference type="Gene3D" id="1.25.10.10">
    <property type="entry name" value="Leucine-rich Repeat Variant"/>
    <property type="match status" value="1"/>
</dbReference>
<dbReference type="GO" id="GO:0005737">
    <property type="term" value="C:cytoplasm"/>
    <property type="evidence" value="ECO:0007669"/>
    <property type="project" value="UniProtKB-SubCell"/>
</dbReference>
<evidence type="ECO:0000256" key="4">
    <source>
        <dbReference type="ARBA" id="ARBA00022490"/>
    </source>
</evidence>
<keyword evidence="7" id="KW-0539">Nucleus</keyword>
<dbReference type="AlphaFoldDB" id="A0A0B0P2J0"/>
<dbReference type="InterPro" id="IPR040122">
    <property type="entry name" value="Importin_beta"/>
</dbReference>
<evidence type="ECO:0000256" key="6">
    <source>
        <dbReference type="ARBA" id="ARBA00022927"/>
    </source>
</evidence>
<name>A0A0B0P2J0_GOSAR</name>
<dbReference type="PANTHER" id="PTHR10527">
    <property type="entry name" value="IMPORTIN BETA"/>
    <property type="match status" value="1"/>
</dbReference>
<dbReference type="GO" id="GO:0006606">
    <property type="term" value="P:protein import into nucleus"/>
    <property type="evidence" value="ECO:0007669"/>
    <property type="project" value="InterPro"/>
</dbReference>
<dbReference type="InterPro" id="IPR057672">
    <property type="entry name" value="TPR_IPO4/5"/>
</dbReference>
<evidence type="ECO:0000256" key="7">
    <source>
        <dbReference type="ARBA" id="ARBA00023242"/>
    </source>
</evidence>
<keyword evidence="6" id="KW-0653">Protein transport</keyword>
<dbReference type="GO" id="GO:0031267">
    <property type="term" value="F:small GTPase binding"/>
    <property type="evidence" value="ECO:0007669"/>
    <property type="project" value="InterPro"/>
</dbReference>
<dbReference type="EMBL" id="KN410319">
    <property type="protein sequence ID" value="KHG18314.1"/>
    <property type="molecule type" value="Genomic_DNA"/>
</dbReference>
<evidence type="ECO:0000256" key="5">
    <source>
        <dbReference type="ARBA" id="ARBA00022737"/>
    </source>
</evidence>
<dbReference type="InterPro" id="IPR011989">
    <property type="entry name" value="ARM-like"/>
</dbReference>
<reference evidence="9" key="1">
    <citation type="submission" date="2014-09" db="EMBL/GenBank/DDBJ databases">
        <authorList>
            <person name="Mudge J."/>
            <person name="Ramaraj T."/>
            <person name="Lindquist I.E."/>
            <person name="Bharti A.K."/>
            <person name="Sundararajan A."/>
            <person name="Cameron C.T."/>
            <person name="Woodward J.E."/>
            <person name="May G.D."/>
            <person name="Brubaker C."/>
            <person name="Broadhvest J."/>
            <person name="Wilkins T.A."/>
        </authorList>
    </citation>
    <scope>NUCLEOTIDE SEQUENCE</scope>
    <source>
        <strain evidence="9">cv. AKA8401</strain>
    </source>
</reference>
<dbReference type="InterPro" id="IPR016024">
    <property type="entry name" value="ARM-type_fold"/>
</dbReference>
<dbReference type="SUPFAM" id="SSF48371">
    <property type="entry name" value="ARM repeat"/>
    <property type="match status" value="1"/>
</dbReference>
<gene>
    <name evidence="8" type="ORF">F383_22725</name>
</gene>
<comment type="subcellular location">
    <subcellularLocation>
        <location evidence="2">Cytoplasm</location>
    </subcellularLocation>
    <subcellularLocation>
        <location evidence="1">Nucleus</location>
    </subcellularLocation>
</comment>
<keyword evidence="5" id="KW-0677">Repeat</keyword>
<evidence type="ECO:0000256" key="3">
    <source>
        <dbReference type="ARBA" id="ARBA00022448"/>
    </source>
</evidence>
<proteinExistence type="predicted"/>
<accession>A0A0B0P2J0</accession>
<sequence>MDQQSQLAAILGSEPVPFETLISHLMSSSNEQRSHAEALFNVCKQSDPDPDALCLHLAHLLQVCAQPDTRAMAAILLRKLLTRDDSYIWPRLTHSSIKSVLLNQIQVETAQSLSQKLCDTVSELASSILPENGWPELLPFMFQCVSSDSPRFQDSAFLIFAQLSQYIGDVLTSFIKDLHTVFLKCFE</sequence>
<dbReference type="Proteomes" id="UP000032142">
    <property type="component" value="Unassembled WGS sequence"/>
</dbReference>
<dbReference type="InterPro" id="IPR001494">
    <property type="entry name" value="Importin-beta_N"/>
</dbReference>
<evidence type="ECO:0000256" key="1">
    <source>
        <dbReference type="ARBA" id="ARBA00004123"/>
    </source>
</evidence>
<keyword evidence="9" id="KW-1185">Reference proteome</keyword>
<evidence type="ECO:0000256" key="2">
    <source>
        <dbReference type="ARBA" id="ARBA00004496"/>
    </source>
</evidence>
<evidence type="ECO:0000313" key="9">
    <source>
        <dbReference type="Proteomes" id="UP000032142"/>
    </source>
</evidence>
<keyword evidence="4" id="KW-0963">Cytoplasm</keyword>